<keyword evidence="2" id="KW-1185">Reference proteome</keyword>
<reference evidence="1 2" key="1">
    <citation type="journal article" date="2014" name="Nature">
        <title>Sequential evolution of bacterial morphology by co-option of a developmental regulator.</title>
        <authorList>
            <person name="Jiang C."/>
            <person name="Brown P.J."/>
            <person name="Ducret A."/>
            <person name="Brun Y.V."/>
        </authorList>
    </citation>
    <scope>NUCLEOTIDE SEQUENCE [LARGE SCALE GENOMIC DNA]</scope>
    <source>
        <strain evidence="1 2">DSM 16100</strain>
    </source>
</reference>
<name>V4Q9R6_9CAUL</name>
<comment type="caution">
    <text evidence="1">The sequence shown here is derived from an EMBL/GenBank/DDBJ whole genome shotgun (WGS) entry which is preliminary data.</text>
</comment>
<sequence length="230" mass="25038">MAFLLKFRVWKVLMGLIALYTVLTLITLRHGDKTLYPTQADGIPIYVINNGFHTDIALPADAVMNRGGLLAEAGRKAGPGNWLVYGWGDAGFYTAKGISFARAKDALRALFMPGNPSVIRVFSLNLSPDRAFADPIASVTTVSSKGFDAMARHIEASFALKNGAPVAVDVPMQDVFFVSHEHFSIFRVCNNWTSDQLAAAGLPTAPMIDGSALLFNLDLRWRSGVRKAQH</sequence>
<dbReference type="PATRIC" id="fig|1121022.4.peg.69"/>
<evidence type="ECO:0000313" key="2">
    <source>
        <dbReference type="Proteomes" id="UP000017837"/>
    </source>
</evidence>
<dbReference type="STRING" id="1121022.GCA_000376105_01538"/>
<dbReference type="RefSeq" id="WP_018081206.1">
    <property type="nucleotide sequence ID" value="NZ_AQWM01000004.1"/>
</dbReference>
<accession>V4Q9R6</accession>
<protein>
    <recommendedName>
        <fullName evidence="3">DUF2459 domain-containing protein</fullName>
    </recommendedName>
</protein>
<gene>
    <name evidence="1" type="ORF">ABENE_00350</name>
</gene>
<organism evidence="1 2">
    <name type="scientific">Asticcacaulis benevestitus DSM 16100 = ATCC BAA-896</name>
    <dbReference type="NCBI Taxonomy" id="1121022"/>
    <lineage>
        <taxon>Bacteria</taxon>
        <taxon>Pseudomonadati</taxon>
        <taxon>Pseudomonadota</taxon>
        <taxon>Alphaproteobacteria</taxon>
        <taxon>Caulobacterales</taxon>
        <taxon>Caulobacteraceae</taxon>
        <taxon>Asticcacaulis</taxon>
    </lineage>
</organism>
<evidence type="ECO:0000313" key="1">
    <source>
        <dbReference type="EMBL" id="ESQ94575.1"/>
    </source>
</evidence>
<proteinExistence type="predicted"/>
<dbReference type="Proteomes" id="UP000017837">
    <property type="component" value="Unassembled WGS sequence"/>
</dbReference>
<dbReference type="eggNOG" id="ENOG502Z9A2">
    <property type="taxonomic scope" value="Bacteria"/>
</dbReference>
<dbReference type="OrthoDB" id="211174at2"/>
<dbReference type="InterPro" id="IPR011727">
    <property type="entry name" value="CHP02117"/>
</dbReference>
<dbReference type="Pfam" id="PF09601">
    <property type="entry name" value="DUF2459"/>
    <property type="match status" value="1"/>
</dbReference>
<dbReference type="AlphaFoldDB" id="V4Q9R6"/>
<evidence type="ECO:0008006" key="3">
    <source>
        <dbReference type="Google" id="ProtNLM"/>
    </source>
</evidence>
<dbReference type="EMBL" id="AWGB01000001">
    <property type="protein sequence ID" value="ESQ94575.1"/>
    <property type="molecule type" value="Genomic_DNA"/>
</dbReference>